<evidence type="ECO:0000256" key="1">
    <source>
        <dbReference type="SAM" id="MobiDB-lite"/>
    </source>
</evidence>
<dbReference type="Proteomes" id="UP000006833">
    <property type="component" value="Chromosome"/>
</dbReference>
<dbReference type="RefSeq" id="WP_012177575.1">
    <property type="nucleotide sequence ID" value="NC_009952.1"/>
</dbReference>
<dbReference type="InterPro" id="IPR011990">
    <property type="entry name" value="TPR-like_helical_dom_sf"/>
</dbReference>
<feature type="compositionally biased region" description="Low complexity" evidence="1">
    <location>
        <begin position="119"/>
        <end position="132"/>
    </location>
</feature>
<accession>A8LRJ4</accession>
<proteinExistence type="predicted"/>
<protein>
    <submittedName>
        <fullName evidence="2">Uncharacterized protein</fullName>
    </submittedName>
</protein>
<dbReference type="OrthoDB" id="7876085at2"/>
<dbReference type="eggNOG" id="ENOG5032R52">
    <property type="taxonomic scope" value="Bacteria"/>
</dbReference>
<reference evidence="3" key="1">
    <citation type="journal article" date="2010" name="ISME J.">
        <title>The complete genome sequence of the algal symbiont Dinoroseobacter shibae: a hitchhiker's guide to life in the sea.</title>
        <authorList>
            <person name="Wagner-Dobler I."/>
            <person name="Ballhausen B."/>
            <person name="Berger M."/>
            <person name="Brinkhoff T."/>
            <person name="Buchholz I."/>
            <person name="Bunk B."/>
            <person name="Cypionka H."/>
            <person name="Daniel R."/>
            <person name="Drepper T."/>
            <person name="Gerdts G."/>
            <person name="Hahnke S."/>
            <person name="Han C."/>
            <person name="Jahn D."/>
            <person name="Kalhoefer D."/>
            <person name="Kiss H."/>
            <person name="Klenk H.P."/>
            <person name="Kyrpides N."/>
            <person name="Liebl W."/>
            <person name="Liesegang H."/>
            <person name="Meincke L."/>
            <person name="Pati A."/>
            <person name="Petersen J."/>
            <person name="Piekarski T."/>
            <person name="Pommerenke C."/>
            <person name="Pradella S."/>
            <person name="Pukall R."/>
            <person name="Rabus R."/>
            <person name="Stackebrandt E."/>
            <person name="Thole S."/>
            <person name="Thompson L."/>
            <person name="Tielen P."/>
            <person name="Tomasch J."/>
            <person name="von Jan M."/>
            <person name="Wanphrut N."/>
            <person name="Wichels A."/>
            <person name="Zech H."/>
            <person name="Simon M."/>
        </authorList>
    </citation>
    <scope>NUCLEOTIDE SEQUENCE [LARGE SCALE GENOMIC DNA]</scope>
    <source>
        <strain evidence="3">DSM 16493 / NCIMB 14021 / DFL 12</strain>
    </source>
</reference>
<feature type="region of interest" description="Disordered" evidence="1">
    <location>
        <begin position="107"/>
        <end position="170"/>
    </location>
</feature>
<evidence type="ECO:0000313" key="2">
    <source>
        <dbReference type="EMBL" id="ABV92644.1"/>
    </source>
</evidence>
<feature type="compositionally biased region" description="Acidic residues" evidence="1">
    <location>
        <begin position="152"/>
        <end position="169"/>
    </location>
</feature>
<dbReference type="KEGG" id="dsh:Dshi_0899"/>
<name>A8LRJ4_DINSH</name>
<evidence type="ECO:0000313" key="3">
    <source>
        <dbReference type="Proteomes" id="UP000006833"/>
    </source>
</evidence>
<keyword evidence="3" id="KW-1185">Reference proteome</keyword>
<dbReference type="Gene3D" id="1.25.40.10">
    <property type="entry name" value="Tetratricopeptide repeat domain"/>
    <property type="match status" value="1"/>
</dbReference>
<dbReference type="AlphaFoldDB" id="A8LRJ4"/>
<dbReference type="STRING" id="398580.Dshi_0899"/>
<dbReference type="HOGENOM" id="CLU_801078_0_0_5"/>
<dbReference type="EMBL" id="CP000830">
    <property type="protein sequence ID" value="ABV92644.1"/>
    <property type="molecule type" value="Genomic_DNA"/>
</dbReference>
<gene>
    <name evidence="2" type="ordered locus">Dshi_0899</name>
</gene>
<organism evidence="2 3">
    <name type="scientific">Dinoroseobacter shibae (strain DSM 16493 / NCIMB 14021 / DFL 12)</name>
    <dbReference type="NCBI Taxonomy" id="398580"/>
    <lineage>
        <taxon>Bacteria</taxon>
        <taxon>Pseudomonadati</taxon>
        <taxon>Pseudomonadota</taxon>
        <taxon>Alphaproteobacteria</taxon>
        <taxon>Rhodobacterales</taxon>
        <taxon>Roseobacteraceae</taxon>
        <taxon>Dinoroseobacter</taxon>
    </lineage>
</organism>
<sequence>MIALRPDPAHPRGGYAELSLDAAVLDGDAAAVEVFDLYGERFLGPEGWQPERHAFGPYPIDRAEGSARIVVGPEIVDKLEEFAALRLTVGGVVTELSWPEQIVHSPKAATSDTAIKVGDAPAPAAPAAPIRMAEPEPEPAPEPEPTTPLTEPEADTPPEPEAADTDETEEKSLKLPLVLGGLALVGAAAVAAFFLLQPEEVVETPPPPPAPAPAPAATAPDPCAPAELEALASQGFGALGPALRNCGGAVSADTALGLLEEAVAQNDPAALAFFGTLYDAAQTDAVIEEQIGLTLGDDPARAAEYYARARDAGSAEAEALLSSVCLTLMLKTDTLSASAREDFCGN</sequence>